<name>A0A3B4H152_9CICH</name>
<sequence>MKFILRAAVFHFLVLYAVHVLGKFVVLERPGHRECISISFLVTIYIVKIYSPDLTQLPFLPHPKGINIQSKPAFNDEGVIQVKLNDPVSLVCTLGVTKAEEELVWLRNDAAVLLKEGNNKNRSSLCVTPTYEDNGAKFTCHQKGNSTDQVSVTLNVTFAPNISETVEVTVEEEDDLVLECDTRANPLVSSVTWSLNGSLVDLLADGLSVINNGLTSQLTSSKVKKTLHGGMYTCTVDSPMYGSSSRHFQVTITDKTLKFPLGPMIAGLVVVGLTALLAVVSRWRKIVKVTHRIHMWSTETD</sequence>
<dbReference type="GO" id="GO:0050839">
    <property type="term" value="F:cell adhesion molecule binding"/>
    <property type="evidence" value="ECO:0007669"/>
    <property type="project" value="TreeGrafter"/>
</dbReference>
<dbReference type="PANTHER" id="PTHR11640:SF31">
    <property type="entry name" value="IRREGULAR CHIASM C-ROUGHEST PROTEIN-RELATED"/>
    <property type="match status" value="1"/>
</dbReference>
<proteinExistence type="predicted"/>
<dbReference type="InterPro" id="IPR013783">
    <property type="entry name" value="Ig-like_fold"/>
</dbReference>
<dbReference type="InterPro" id="IPR051275">
    <property type="entry name" value="Cell_adhesion_signaling"/>
</dbReference>
<dbReference type="GeneTree" id="ENSGT00510000048311"/>
<evidence type="ECO:0000259" key="6">
    <source>
        <dbReference type="PROSITE" id="PS50835"/>
    </source>
</evidence>
<evidence type="ECO:0000256" key="4">
    <source>
        <dbReference type="ARBA" id="ARBA00023180"/>
    </source>
</evidence>
<keyword evidence="3" id="KW-1015">Disulfide bond</keyword>
<evidence type="ECO:0000313" key="7">
    <source>
        <dbReference type="Ensembl" id="ENSPNYP00000027221.1"/>
    </source>
</evidence>
<dbReference type="CDD" id="cd00096">
    <property type="entry name" value="Ig"/>
    <property type="match status" value="1"/>
</dbReference>
<evidence type="ECO:0000256" key="5">
    <source>
        <dbReference type="ARBA" id="ARBA00023319"/>
    </source>
</evidence>
<dbReference type="InterPro" id="IPR003599">
    <property type="entry name" value="Ig_sub"/>
</dbReference>
<dbReference type="GO" id="GO:0098609">
    <property type="term" value="P:cell-cell adhesion"/>
    <property type="evidence" value="ECO:0007669"/>
    <property type="project" value="TreeGrafter"/>
</dbReference>
<dbReference type="PANTHER" id="PTHR11640">
    <property type="entry name" value="NEPHRIN"/>
    <property type="match status" value="1"/>
</dbReference>
<dbReference type="STRING" id="303518.ENSPNYP00000027221"/>
<dbReference type="SMART" id="SM00409">
    <property type="entry name" value="IG"/>
    <property type="match status" value="2"/>
</dbReference>
<dbReference type="Ensembl" id="ENSPNYT00000027885.1">
    <property type="protein sequence ID" value="ENSPNYP00000027221.1"/>
    <property type="gene ID" value="ENSPNYG00000020520.1"/>
</dbReference>
<organism evidence="7">
    <name type="scientific">Pundamilia nyererei</name>
    <dbReference type="NCBI Taxonomy" id="303518"/>
    <lineage>
        <taxon>Eukaryota</taxon>
        <taxon>Metazoa</taxon>
        <taxon>Chordata</taxon>
        <taxon>Craniata</taxon>
        <taxon>Vertebrata</taxon>
        <taxon>Euteleostomi</taxon>
        <taxon>Actinopterygii</taxon>
        <taxon>Neopterygii</taxon>
        <taxon>Teleostei</taxon>
        <taxon>Neoteleostei</taxon>
        <taxon>Acanthomorphata</taxon>
        <taxon>Ovalentaria</taxon>
        <taxon>Cichlomorphae</taxon>
        <taxon>Cichliformes</taxon>
        <taxon>Cichlidae</taxon>
        <taxon>African cichlids</taxon>
        <taxon>Pseudocrenilabrinae</taxon>
        <taxon>Haplochromini</taxon>
        <taxon>Pundamilia</taxon>
    </lineage>
</organism>
<dbReference type="SUPFAM" id="SSF48726">
    <property type="entry name" value="Immunoglobulin"/>
    <property type="match status" value="2"/>
</dbReference>
<dbReference type="GO" id="GO:0005911">
    <property type="term" value="C:cell-cell junction"/>
    <property type="evidence" value="ECO:0007669"/>
    <property type="project" value="TreeGrafter"/>
</dbReference>
<evidence type="ECO:0000256" key="1">
    <source>
        <dbReference type="ARBA" id="ARBA00004479"/>
    </source>
</evidence>
<dbReference type="Gene3D" id="2.60.40.10">
    <property type="entry name" value="Immunoglobulins"/>
    <property type="match status" value="2"/>
</dbReference>
<keyword evidence="4" id="KW-0325">Glycoprotein</keyword>
<reference evidence="7" key="1">
    <citation type="submission" date="2023-09" db="UniProtKB">
        <authorList>
            <consortium name="Ensembl"/>
        </authorList>
    </citation>
    <scope>IDENTIFICATION</scope>
</reference>
<dbReference type="InterPro" id="IPR036179">
    <property type="entry name" value="Ig-like_dom_sf"/>
</dbReference>
<evidence type="ECO:0000256" key="3">
    <source>
        <dbReference type="ARBA" id="ARBA00023157"/>
    </source>
</evidence>
<keyword evidence="5" id="KW-0393">Immunoglobulin domain</keyword>
<dbReference type="PROSITE" id="PS50835">
    <property type="entry name" value="IG_LIKE"/>
    <property type="match status" value="2"/>
</dbReference>
<comment type="subcellular location">
    <subcellularLocation>
        <location evidence="1">Membrane</location>
        <topology evidence="1">Single-pass type I membrane protein</topology>
    </subcellularLocation>
</comment>
<dbReference type="AlphaFoldDB" id="A0A3B4H152"/>
<protein>
    <submittedName>
        <fullName evidence="7">Transmembrane and immunoglobulin domain containing 1</fullName>
    </submittedName>
</protein>
<accession>A0A3B4H152</accession>
<evidence type="ECO:0000256" key="2">
    <source>
        <dbReference type="ARBA" id="ARBA00023136"/>
    </source>
</evidence>
<feature type="domain" description="Ig-like" evidence="6">
    <location>
        <begin position="160"/>
        <end position="253"/>
    </location>
</feature>
<dbReference type="Pfam" id="PF13927">
    <property type="entry name" value="Ig_3"/>
    <property type="match status" value="1"/>
</dbReference>
<keyword evidence="2" id="KW-0472">Membrane</keyword>
<dbReference type="InterPro" id="IPR007110">
    <property type="entry name" value="Ig-like_dom"/>
</dbReference>
<feature type="domain" description="Ig-like" evidence="6">
    <location>
        <begin position="52"/>
        <end position="153"/>
    </location>
</feature>
<dbReference type="GO" id="GO:0005886">
    <property type="term" value="C:plasma membrane"/>
    <property type="evidence" value="ECO:0007669"/>
    <property type="project" value="TreeGrafter"/>
</dbReference>